<sequence>MENGDPISAKFEVRFIKKTTVKAPGSSPNTHIIPLSNLDLLSGRFPVTYIYFYQKPAHVVRSIADTLKSSLTQCLAHFYPFSGRVVQNPKSHEPEIICDNTGVLIVEAEAAIPLKKFNFHDLDQSIPGKLVSIDDSFPVQVQITSYACGGVSLTFTFDHALGDASSFAKFLVTWSETAMKRPVSCIPDHSRNLRPRFPPSYDPSLDDEYITCTIDEIRNMPTISSLIKHLYYVDASNIQRLQELASINGVKRTKIEAFSAYIWKIMAKVIGDEYESCKLGWLVDGRTRISKIKDAMSDYIGNVLSIAFGESSLTDLRQGSVADVADVVHKAIDSVTNEEHFRNLIDWIELHRPGLMLSKNVLGLGGPALVVSSGRRFPVSELDFGFGSPVLGTMFSTIERIGVGYINQRESAKGDGSWILSTILWPEMIAALKSDPDHILQPMNLNHLQL</sequence>
<dbReference type="Gene3D" id="3.30.559.10">
    <property type="entry name" value="Chloramphenicol acetyltransferase-like domain"/>
    <property type="match status" value="2"/>
</dbReference>
<keyword evidence="2" id="KW-0808">Transferase</keyword>
<name>A0A2Z7BCC1_9LAMI</name>
<dbReference type="InterPro" id="IPR023213">
    <property type="entry name" value="CAT-like_dom_sf"/>
</dbReference>
<accession>A0A2Z7BCC1</accession>
<proteinExistence type="inferred from homology"/>
<organism evidence="2 3">
    <name type="scientific">Dorcoceras hygrometricum</name>
    <dbReference type="NCBI Taxonomy" id="472368"/>
    <lineage>
        <taxon>Eukaryota</taxon>
        <taxon>Viridiplantae</taxon>
        <taxon>Streptophyta</taxon>
        <taxon>Embryophyta</taxon>
        <taxon>Tracheophyta</taxon>
        <taxon>Spermatophyta</taxon>
        <taxon>Magnoliopsida</taxon>
        <taxon>eudicotyledons</taxon>
        <taxon>Gunneridae</taxon>
        <taxon>Pentapetalae</taxon>
        <taxon>asterids</taxon>
        <taxon>lamiids</taxon>
        <taxon>Lamiales</taxon>
        <taxon>Gesneriaceae</taxon>
        <taxon>Didymocarpoideae</taxon>
        <taxon>Trichosporeae</taxon>
        <taxon>Loxocarpinae</taxon>
        <taxon>Dorcoceras</taxon>
    </lineage>
</organism>
<reference evidence="2 3" key="1">
    <citation type="journal article" date="2015" name="Proc. Natl. Acad. Sci. U.S.A.">
        <title>The resurrection genome of Boea hygrometrica: A blueprint for survival of dehydration.</title>
        <authorList>
            <person name="Xiao L."/>
            <person name="Yang G."/>
            <person name="Zhang L."/>
            <person name="Yang X."/>
            <person name="Zhao S."/>
            <person name="Ji Z."/>
            <person name="Zhou Q."/>
            <person name="Hu M."/>
            <person name="Wang Y."/>
            <person name="Chen M."/>
            <person name="Xu Y."/>
            <person name="Jin H."/>
            <person name="Xiao X."/>
            <person name="Hu G."/>
            <person name="Bao F."/>
            <person name="Hu Y."/>
            <person name="Wan P."/>
            <person name="Li L."/>
            <person name="Deng X."/>
            <person name="Kuang T."/>
            <person name="Xiang C."/>
            <person name="Zhu J.K."/>
            <person name="Oliver M.J."/>
            <person name="He Y."/>
        </authorList>
    </citation>
    <scope>NUCLEOTIDE SEQUENCE [LARGE SCALE GENOMIC DNA]</scope>
    <source>
        <strain evidence="3">cv. XS01</strain>
    </source>
</reference>
<dbReference type="InterPro" id="IPR050317">
    <property type="entry name" value="Plant_Fungal_Acyltransferase"/>
</dbReference>
<dbReference type="GO" id="GO:0016747">
    <property type="term" value="F:acyltransferase activity, transferring groups other than amino-acyl groups"/>
    <property type="evidence" value="ECO:0007669"/>
    <property type="project" value="TreeGrafter"/>
</dbReference>
<dbReference type="Proteomes" id="UP000250235">
    <property type="component" value="Unassembled WGS sequence"/>
</dbReference>
<comment type="similarity">
    <text evidence="1">Belongs to the plant acyltransferase family.</text>
</comment>
<gene>
    <name evidence="2" type="ORF">F511_00519</name>
</gene>
<dbReference type="PANTHER" id="PTHR31642">
    <property type="entry name" value="TRICHOTHECENE 3-O-ACETYLTRANSFERASE"/>
    <property type="match status" value="1"/>
</dbReference>
<evidence type="ECO:0000313" key="2">
    <source>
        <dbReference type="EMBL" id="KZV31715.1"/>
    </source>
</evidence>
<dbReference type="AlphaFoldDB" id="A0A2Z7BCC1"/>
<evidence type="ECO:0000313" key="3">
    <source>
        <dbReference type="Proteomes" id="UP000250235"/>
    </source>
</evidence>
<dbReference type="Pfam" id="PF02458">
    <property type="entry name" value="Transferase"/>
    <property type="match status" value="1"/>
</dbReference>
<protein>
    <submittedName>
        <fullName evidence="2">Omega-hydroxypalmitate O-feruloyl transferase</fullName>
    </submittedName>
</protein>
<dbReference type="EMBL" id="KV007458">
    <property type="protein sequence ID" value="KZV31715.1"/>
    <property type="molecule type" value="Genomic_DNA"/>
</dbReference>
<evidence type="ECO:0000256" key="1">
    <source>
        <dbReference type="ARBA" id="ARBA00009861"/>
    </source>
</evidence>
<dbReference type="OrthoDB" id="1862401at2759"/>
<dbReference type="PANTHER" id="PTHR31642:SF160">
    <property type="entry name" value="HXXXD-TYPE ACYL-TRANSFERASE FAMILY PROTEIN"/>
    <property type="match status" value="1"/>
</dbReference>
<keyword evidence="3" id="KW-1185">Reference proteome</keyword>